<protein>
    <submittedName>
        <fullName evidence="2">Uncharacterized protein</fullName>
    </submittedName>
</protein>
<dbReference type="EMBL" id="JADNYJ010000012">
    <property type="protein sequence ID" value="KAF8908168.1"/>
    <property type="molecule type" value="Genomic_DNA"/>
</dbReference>
<feature type="transmembrane region" description="Helical" evidence="1">
    <location>
        <begin position="78"/>
        <end position="105"/>
    </location>
</feature>
<accession>A0A9P5TS82</accession>
<dbReference type="OrthoDB" id="3226582at2759"/>
<evidence type="ECO:0000313" key="3">
    <source>
        <dbReference type="Proteomes" id="UP000724874"/>
    </source>
</evidence>
<reference evidence="2" key="1">
    <citation type="submission" date="2020-11" db="EMBL/GenBank/DDBJ databases">
        <authorList>
            <consortium name="DOE Joint Genome Institute"/>
            <person name="Ahrendt S."/>
            <person name="Riley R."/>
            <person name="Andreopoulos W."/>
            <person name="LaButti K."/>
            <person name="Pangilinan J."/>
            <person name="Ruiz-duenas F.J."/>
            <person name="Barrasa J.M."/>
            <person name="Sanchez-Garcia M."/>
            <person name="Camarero S."/>
            <person name="Miyauchi S."/>
            <person name="Serrano A."/>
            <person name="Linde D."/>
            <person name="Babiker R."/>
            <person name="Drula E."/>
            <person name="Ayuso-Fernandez I."/>
            <person name="Pacheco R."/>
            <person name="Padilla G."/>
            <person name="Ferreira P."/>
            <person name="Barriuso J."/>
            <person name="Kellner H."/>
            <person name="Castanera R."/>
            <person name="Alfaro M."/>
            <person name="Ramirez L."/>
            <person name="Pisabarro A.G."/>
            <person name="Kuo A."/>
            <person name="Tritt A."/>
            <person name="Lipzen A."/>
            <person name="He G."/>
            <person name="Yan M."/>
            <person name="Ng V."/>
            <person name="Cullen D."/>
            <person name="Martin F."/>
            <person name="Rosso M.-N."/>
            <person name="Henrissat B."/>
            <person name="Hibbett D."/>
            <person name="Martinez A.T."/>
            <person name="Grigoriev I.V."/>
        </authorList>
    </citation>
    <scope>NUCLEOTIDE SEQUENCE</scope>
    <source>
        <strain evidence="2">AH 44721</strain>
    </source>
</reference>
<name>A0A9P5TS82_GYMJU</name>
<comment type="caution">
    <text evidence="2">The sequence shown here is derived from an EMBL/GenBank/DDBJ whole genome shotgun (WGS) entry which is preliminary data.</text>
</comment>
<organism evidence="2 3">
    <name type="scientific">Gymnopilus junonius</name>
    <name type="common">Spectacular rustgill mushroom</name>
    <name type="synonym">Gymnopilus spectabilis subsp. junonius</name>
    <dbReference type="NCBI Taxonomy" id="109634"/>
    <lineage>
        <taxon>Eukaryota</taxon>
        <taxon>Fungi</taxon>
        <taxon>Dikarya</taxon>
        <taxon>Basidiomycota</taxon>
        <taxon>Agaricomycotina</taxon>
        <taxon>Agaricomycetes</taxon>
        <taxon>Agaricomycetidae</taxon>
        <taxon>Agaricales</taxon>
        <taxon>Agaricineae</taxon>
        <taxon>Hymenogastraceae</taxon>
        <taxon>Gymnopilus</taxon>
    </lineage>
</organism>
<keyword evidence="1" id="KW-0812">Transmembrane</keyword>
<sequence length="330" mass="37061">MPLYSVKTASSEFRRFITVSGEGTVATYVGAYMASNFLLPTSILTVNWNIQFELFLYGLYTSLFSFCAYLVSLNRRPIIWPFVIAAVLMFGIATADIAVTLYYLFRYILNGQVTLDPRPKALFFITNKEVTFGLQLIKHPNISHYLAFSRNLFCYIAVISDGYIREFVLVFLGFSRHNNRSCGVSKALFCVYVDGIRSKRLPFPSDRNIYSARRARSILGSDVIQRYPTFSATFIESGISYSLYLLVTLVARSLVLDAGLNQVVGIVPTLIIIRISLRTSFRVETVDTSSSPVLDSIFSTVGTESQISPYMPRVEVGMQIPAQTEHAEHA</sequence>
<evidence type="ECO:0000313" key="2">
    <source>
        <dbReference type="EMBL" id="KAF8908168.1"/>
    </source>
</evidence>
<feature type="transmembrane region" description="Helical" evidence="1">
    <location>
        <begin position="54"/>
        <end position="72"/>
    </location>
</feature>
<evidence type="ECO:0000256" key="1">
    <source>
        <dbReference type="SAM" id="Phobius"/>
    </source>
</evidence>
<proteinExistence type="predicted"/>
<dbReference type="Proteomes" id="UP000724874">
    <property type="component" value="Unassembled WGS sequence"/>
</dbReference>
<dbReference type="AlphaFoldDB" id="A0A9P5TS82"/>
<keyword evidence="3" id="KW-1185">Reference proteome</keyword>
<keyword evidence="1" id="KW-1133">Transmembrane helix</keyword>
<keyword evidence="1" id="KW-0472">Membrane</keyword>
<gene>
    <name evidence="2" type="ORF">CPB84DRAFT_1843624</name>
</gene>